<dbReference type="Pfam" id="PF10604">
    <property type="entry name" value="Polyketide_cyc2"/>
    <property type="match status" value="1"/>
</dbReference>
<dbReference type="EMBL" id="VUJW01000001">
    <property type="protein sequence ID" value="KAA1429177.1"/>
    <property type="molecule type" value="Genomic_DNA"/>
</dbReference>
<reference evidence="1 2" key="2">
    <citation type="submission" date="2019-09" db="EMBL/GenBank/DDBJ databases">
        <authorList>
            <person name="Jin C."/>
        </authorList>
    </citation>
    <scope>NUCLEOTIDE SEQUENCE [LARGE SCALE GENOMIC DNA]</scope>
    <source>
        <strain evidence="1 2">BN140041</strain>
    </source>
</reference>
<protein>
    <submittedName>
        <fullName evidence="1">Polyketide cyclase</fullName>
    </submittedName>
</protein>
<comment type="caution">
    <text evidence="1">The sequence shown here is derived from an EMBL/GenBank/DDBJ whole genome shotgun (WGS) entry which is preliminary data.</text>
</comment>
<organism evidence="1 2">
    <name type="scientific">Nocardioides antri</name>
    <dbReference type="NCBI Taxonomy" id="2607659"/>
    <lineage>
        <taxon>Bacteria</taxon>
        <taxon>Bacillati</taxon>
        <taxon>Actinomycetota</taxon>
        <taxon>Actinomycetes</taxon>
        <taxon>Propionibacteriales</taxon>
        <taxon>Nocardioidaceae</taxon>
        <taxon>Nocardioides</taxon>
    </lineage>
</organism>
<keyword evidence="2" id="KW-1185">Reference proteome</keyword>
<dbReference type="RefSeq" id="WP_149748799.1">
    <property type="nucleotide sequence ID" value="NZ_VUJW01000001.1"/>
</dbReference>
<dbReference type="AlphaFoldDB" id="A0A5B1MB74"/>
<proteinExistence type="predicted"/>
<dbReference type="InterPro" id="IPR023393">
    <property type="entry name" value="START-like_dom_sf"/>
</dbReference>
<sequence length="144" mass="16071">MNRIFETTRHIDAPTDAVWRVMSDVARWPEWTPTVTGVDRLDDGPLRVGSRAKLRQPRLPAAVWEVTHLVEGREFTWEAKGPGVRTIGRHEVVADGSGSKVTLSIEQAGPMGAVAALVWRRLTQRYVELEAESLDQRVSRTSSA</sequence>
<gene>
    <name evidence="1" type="ORF">F0U47_03010</name>
</gene>
<name>A0A5B1MB74_9ACTN</name>
<dbReference type="SUPFAM" id="SSF55961">
    <property type="entry name" value="Bet v1-like"/>
    <property type="match status" value="1"/>
</dbReference>
<reference evidence="1 2" key="1">
    <citation type="submission" date="2019-09" db="EMBL/GenBank/DDBJ databases">
        <title>Nocardioides panacisoli sp. nov., isolated from the soil of a ginseng field.</title>
        <authorList>
            <person name="Cho C."/>
        </authorList>
    </citation>
    <scope>NUCLEOTIDE SEQUENCE [LARGE SCALE GENOMIC DNA]</scope>
    <source>
        <strain evidence="1 2">BN140041</strain>
    </source>
</reference>
<dbReference type="Proteomes" id="UP000324351">
    <property type="component" value="Unassembled WGS sequence"/>
</dbReference>
<dbReference type="InterPro" id="IPR019587">
    <property type="entry name" value="Polyketide_cyclase/dehydratase"/>
</dbReference>
<dbReference type="Gene3D" id="3.30.530.20">
    <property type="match status" value="1"/>
</dbReference>
<evidence type="ECO:0000313" key="1">
    <source>
        <dbReference type="EMBL" id="KAA1429177.1"/>
    </source>
</evidence>
<accession>A0A5B1MB74</accession>
<evidence type="ECO:0000313" key="2">
    <source>
        <dbReference type="Proteomes" id="UP000324351"/>
    </source>
</evidence>